<accession>A0A4R5C900</accession>
<feature type="domain" description="Ig-like" evidence="2">
    <location>
        <begin position="875"/>
        <end position="953"/>
    </location>
</feature>
<keyword evidence="1" id="KW-1133">Transmembrane helix</keyword>
<dbReference type="EMBL" id="SMFK01000011">
    <property type="protein sequence ID" value="TDD95269.1"/>
    <property type="molecule type" value="Genomic_DNA"/>
</dbReference>
<keyword evidence="1" id="KW-0812">Transmembrane</keyword>
<dbReference type="InterPro" id="IPR044023">
    <property type="entry name" value="Ig_7"/>
</dbReference>
<sequence>MKKFICNSRKSVQYNWHTFRCCLTAAFTSHKLMTSINQRSRLLLNYWQQSLVTPLLFATIFMTFYTGNAQNILGTAPVQTPLGGFGVDGNAFVKYPGDTAPYAGDFLFENFSAPITANPGGLFVPIPPTYTYPADTALPDAFYVNPGFTTFYRDNITNEDPTIFTGTNKIDYNVTDMHWGMGSSPNKNEIQNAIAHFTFGSTALGGNPNDLWMVFAADRQVTEGSSYIDFEILQKGLYMTKTGTDSKGFDFGNFTSDAGTPSGRTVGDLLITIEFTQGGAAANVVVRKWNGTEYIQFTPPAGSVYGTNNFVETLVPYPVYNQAPVSTSPNLWAYAPNQWAEGAVNVSSFFGAGNACFKISTLFVRTRTSGSSGNSELKDFPGAPFQLNLDLRPPAPLAGPNSICGTGTVSLTASGCNGGTLKWYATANSTAVLGTGSPFVTPSISSTTSYFVSCTNAAGCEGARAEVIATVNPLPLAPTGTDVTACFDNTAKTGSATAAAGQTIVWYTAATGGTVTTAPSRTAVGSSSAYAGAKVTATGCEGPRTLVTVTINPLPLAPSGTDVTACFDNTAKTGSATAGAGETVVWYTAATGGTVTTAPSRTTVGTSSAYAGAKITATECEGPRTLVTVTINALPLAPSGTDVTACFDNTAKTGSATAGAGETVVWYTAATGGTVTTAPSRTAVGSSSAYAGAKVTGTTCEGPRTLVTVTINPLPLAPSGTDVTACFDNTAKTGSATAGAGETVVWYTAATGGTVTTAPSRTAVGTSSAYAGAKITATECEGPRTLVTVTINPLPLAPSGTDVTACFDNTAKTGSATAGAGETVVWYTAATGGTVTTAPSRTAIGTSSAYAGAKITATGCEGPRTLVTVIINLLPSAPTGTDVTACFDNTAKTGSAAAGAGETVVWYTAATGGTVTTAPSRTAVGSSSAYAGAKVTGTTCEGPRTLVTVTINPLPLAPSGTDVTACFDNTAKTGSATAGAGETVVWYTAATGGTVTTAPSRTTVGTSSAYAGAKITATECEGPRTLVTVTINPLPLAPSGTDVTACFDNTAKTGSATAGAGETVVWYTAATGGTVTTAPSRTTVGTSSAYAGAKITATGCEGPRTLVTVIINLLPSAPTGTDVTACFDNTAKTGSATAGAGETVVWYTAATGGTVTTAPSRTAVGSSSAYAGAKITGTTCEGPRTLVTVTINALPLAPSGIDVTACFDNTTKTGSATAGAGETVVWYTAATGGTVTTAPSRAAVGSSSAYAGAKITATGCEGPRTLVTVTINPLPILVITNPQKVCEGVSVDLTAAAVTAGSTLEGGALSYWTDAAATISLGTPAAVIASGTFYIKVMTSSGCMDIKPVMVTTEICGGPLCTYTQGYYGNSGGMSCAGEGLPLYTTTGLITKALNYYGGTMIVGSGLNTVSISSPSCVINVMPGGGGSFVLTGAYNICNLPASYLRKGRINNTALAQTIALGLNIGINSKLGDFVLQSGTLATAALNGGCGSLTAKPRSCSAEGYTPVINEYLYTTIPSVVDLLPLPNRTVQGLYAMLNKALGGEALPAGITLGALASAADAINNAFDECRISMGYEQIPLVCNASDPQCFVAFEVPIVNNQLTIKYKFAYVSDVTIDVFDISGNKVFSKLDNNSYLDKEVSINYNFNTGTQKVYIVRVTTKLGHSEQKVMSSF</sequence>
<dbReference type="RefSeq" id="WP_132007649.1">
    <property type="nucleotide sequence ID" value="NZ_SMFK01000011.1"/>
</dbReference>
<evidence type="ECO:0000259" key="2">
    <source>
        <dbReference type="Pfam" id="PF19081"/>
    </source>
</evidence>
<proteinExistence type="predicted"/>
<gene>
    <name evidence="3" type="ORF">E0F76_14600</name>
</gene>
<feature type="domain" description="Ig-like" evidence="2">
    <location>
        <begin position="1035"/>
        <end position="1112"/>
    </location>
</feature>
<dbReference type="Pfam" id="PF19081">
    <property type="entry name" value="Ig_7"/>
    <property type="match status" value="8"/>
</dbReference>
<feature type="domain" description="Ig-like" evidence="2">
    <location>
        <begin position="475"/>
        <end position="553"/>
    </location>
</feature>
<keyword evidence="4" id="KW-1185">Reference proteome</keyword>
<protein>
    <submittedName>
        <fullName evidence="3">T9SS type A sorting domain-containing protein</fullName>
    </submittedName>
</protein>
<comment type="caution">
    <text evidence="3">The sequence shown here is derived from an EMBL/GenBank/DDBJ whole genome shotgun (WGS) entry which is preliminary data.</text>
</comment>
<keyword evidence="1" id="KW-0472">Membrane</keyword>
<organism evidence="3 4">
    <name type="scientific">Flavobacterium cellulosilyticum</name>
    <dbReference type="NCBI Taxonomy" id="2541731"/>
    <lineage>
        <taxon>Bacteria</taxon>
        <taxon>Pseudomonadati</taxon>
        <taxon>Bacteroidota</taxon>
        <taxon>Flavobacteriia</taxon>
        <taxon>Flavobacteriales</taxon>
        <taxon>Flavobacteriaceae</taxon>
        <taxon>Flavobacterium</taxon>
    </lineage>
</organism>
<evidence type="ECO:0000313" key="4">
    <source>
        <dbReference type="Proteomes" id="UP000295479"/>
    </source>
</evidence>
<feature type="domain" description="Ig-like" evidence="2">
    <location>
        <begin position="1195"/>
        <end position="1273"/>
    </location>
</feature>
<feature type="domain" description="Ig-like" evidence="2">
    <location>
        <begin position="955"/>
        <end position="1033"/>
    </location>
</feature>
<name>A0A4R5C900_9FLAO</name>
<feature type="domain" description="Ig-like" evidence="2">
    <location>
        <begin position="635"/>
        <end position="713"/>
    </location>
</feature>
<feature type="domain" description="Ig-like" evidence="2">
    <location>
        <begin position="715"/>
        <end position="793"/>
    </location>
</feature>
<feature type="transmembrane region" description="Helical" evidence="1">
    <location>
        <begin position="43"/>
        <end position="65"/>
    </location>
</feature>
<feature type="domain" description="Ig-like" evidence="2">
    <location>
        <begin position="393"/>
        <end position="473"/>
    </location>
</feature>
<reference evidence="3 4" key="1">
    <citation type="submission" date="2019-03" db="EMBL/GenBank/DDBJ databases">
        <title>Flavobacterium AR-3-4 sp. nov. isolated from arctic soil.</title>
        <authorList>
            <person name="Chaudhary D.K."/>
        </authorList>
    </citation>
    <scope>NUCLEOTIDE SEQUENCE [LARGE SCALE GENOMIC DNA]</scope>
    <source>
        <strain evidence="3 4">AR-3-4</strain>
    </source>
</reference>
<evidence type="ECO:0000313" key="3">
    <source>
        <dbReference type="EMBL" id="TDD95269.1"/>
    </source>
</evidence>
<dbReference type="Proteomes" id="UP000295479">
    <property type="component" value="Unassembled WGS sequence"/>
</dbReference>
<evidence type="ECO:0000256" key="1">
    <source>
        <dbReference type="SAM" id="Phobius"/>
    </source>
</evidence>
<dbReference type="OrthoDB" id="599464at2"/>